<evidence type="ECO:0000313" key="2">
    <source>
        <dbReference type="Proteomes" id="UP000263012"/>
    </source>
</evidence>
<dbReference type="OrthoDB" id="337303at2157"/>
<dbReference type="GeneID" id="37877965"/>
<dbReference type="RefSeq" id="WP_119817512.1">
    <property type="nucleotide sequence ID" value="NZ_CP025066.1"/>
</dbReference>
<reference evidence="2" key="1">
    <citation type="submission" date="2017-11" db="EMBL/GenBank/DDBJ databases">
        <title>Phenotypic and genomic properties of facultatively anaerobic sulfur-reducing natronoarchaea from hypersaline soda lakes.</title>
        <authorList>
            <person name="Sorokin D.Y."/>
            <person name="Kublanov I.V."/>
            <person name="Roman P."/>
            <person name="Sinninghe Damste J.S."/>
            <person name="Golyshin P.N."/>
            <person name="Rojo D."/>
            <person name="Ciordia S."/>
            <person name="Mena M.D.C."/>
            <person name="Ferrer M."/>
            <person name="Messina E."/>
            <person name="Smedile F."/>
            <person name="La Spada G."/>
            <person name="La Cono V."/>
            <person name="Yakimov M.M."/>
        </authorList>
    </citation>
    <scope>NUCLEOTIDE SEQUENCE [LARGE SCALE GENOMIC DNA]</scope>
    <source>
        <strain evidence="2">AArc-Sl</strain>
    </source>
</reference>
<accession>A0A343TJH1</accession>
<name>A0A343TJH1_9EURY</name>
<dbReference type="Proteomes" id="UP000263012">
    <property type="component" value="Chromosome"/>
</dbReference>
<dbReference type="EMBL" id="CP025066">
    <property type="protein sequence ID" value="AUX09243.1"/>
    <property type="molecule type" value="Genomic_DNA"/>
</dbReference>
<sequence>MTHRTAREELRMHLAQAATRVEDPDARVHVEAALETIEELPPTPLVECPVCGRVGLPARITAHDCVSE</sequence>
<proteinExistence type="predicted"/>
<dbReference type="KEGG" id="hdf:AArcSl_1614"/>
<organism evidence="1 2">
    <name type="scientific">Halalkaliarchaeum desulfuricum</name>
    <dbReference type="NCBI Taxonomy" id="2055893"/>
    <lineage>
        <taxon>Archaea</taxon>
        <taxon>Methanobacteriati</taxon>
        <taxon>Methanobacteriota</taxon>
        <taxon>Stenosarchaea group</taxon>
        <taxon>Halobacteria</taxon>
        <taxon>Halobacteriales</taxon>
        <taxon>Haloferacaceae</taxon>
        <taxon>Halalkaliarchaeum</taxon>
    </lineage>
</organism>
<protein>
    <submittedName>
        <fullName evidence="1">Uncharacterized protein</fullName>
    </submittedName>
</protein>
<gene>
    <name evidence="1" type="ORF">AArcSl_1614</name>
</gene>
<dbReference type="AlphaFoldDB" id="A0A343TJH1"/>
<keyword evidence="2" id="KW-1185">Reference proteome</keyword>
<evidence type="ECO:0000313" key="1">
    <source>
        <dbReference type="EMBL" id="AUX09243.1"/>
    </source>
</evidence>